<evidence type="ECO:0000313" key="1">
    <source>
        <dbReference type="EMBL" id="CAG8622934.1"/>
    </source>
</evidence>
<accession>A0A9N9D1V2</accession>
<keyword evidence="2" id="KW-1185">Reference proteome</keyword>
<protein>
    <submittedName>
        <fullName evidence="1">16647_t:CDS:1</fullName>
    </submittedName>
</protein>
<dbReference type="AlphaFoldDB" id="A0A9N9D1V2"/>
<reference evidence="1" key="1">
    <citation type="submission" date="2021-06" db="EMBL/GenBank/DDBJ databases">
        <authorList>
            <person name="Kallberg Y."/>
            <person name="Tangrot J."/>
            <person name="Rosling A."/>
        </authorList>
    </citation>
    <scope>NUCLEOTIDE SEQUENCE</scope>
    <source>
        <strain evidence="1">87-6 pot B 2015</strain>
    </source>
</reference>
<sequence length="77" mass="8754">MYLPLNEPTNLTEISVSLSALLSREIESASSRQNGRTEYLERNVLFIIQELNTIPNESFIVTDLQSHQDESSSEILK</sequence>
<name>A0A9N9D1V2_FUNMO</name>
<comment type="caution">
    <text evidence="1">The sequence shown here is derived from an EMBL/GenBank/DDBJ whole genome shotgun (WGS) entry which is preliminary data.</text>
</comment>
<organism evidence="1 2">
    <name type="scientific">Funneliformis mosseae</name>
    <name type="common">Endomycorrhizal fungus</name>
    <name type="synonym">Glomus mosseae</name>
    <dbReference type="NCBI Taxonomy" id="27381"/>
    <lineage>
        <taxon>Eukaryota</taxon>
        <taxon>Fungi</taxon>
        <taxon>Fungi incertae sedis</taxon>
        <taxon>Mucoromycota</taxon>
        <taxon>Glomeromycotina</taxon>
        <taxon>Glomeromycetes</taxon>
        <taxon>Glomerales</taxon>
        <taxon>Glomeraceae</taxon>
        <taxon>Funneliformis</taxon>
    </lineage>
</organism>
<proteinExistence type="predicted"/>
<gene>
    <name evidence="1" type="ORF">FMOSSE_LOCUS10084</name>
</gene>
<evidence type="ECO:0000313" key="2">
    <source>
        <dbReference type="Proteomes" id="UP000789375"/>
    </source>
</evidence>
<dbReference type="EMBL" id="CAJVPP010003183">
    <property type="protein sequence ID" value="CAG8622934.1"/>
    <property type="molecule type" value="Genomic_DNA"/>
</dbReference>
<dbReference type="Proteomes" id="UP000789375">
    <property type="component" value="Unassembled WGS sequence"/>
</dbReference>